<dbReference type="AlphaFoldDB" id="A0A1T5GF94"/>
<evidence type="ECO:0000256" key="1">
    <source>
        <dbReference type="ARBA" id="ARBA00022676"/>
    </source>
</evidence>
<dbReference type="GO" id="GO:0016758">
    <property type="term" value="F:hexosyltransferase activity"/>
    <property type="evidence" value="ECO:0007669"/>
    <property type="project" value="TreeGrafter"/>
</dbReference>
<name>A0A1T5GF94_9SPHN</name>
<dbReference type="OrthoDB" id="9771846at2"/>
<organism evidence="3 4">
    <name type="scientific">Rhizorhabdus histidinilytica</name>
    <dbReference type="NCBI Taxonomy" id="439228"/>
    <lineage>
        <taxon>Bacteria</taxon>
        <taxon>Pseudomonadati</taxon>
        <taxon>Pseudomonadota</taxon>
        <taxon>Alphaproteobacteria</taxon>
        <taxon>Sphingomonadales</taxon>
        <taxon>Sphingomonadaceae</taxon>
        <taxon>Rhizorhabdus</taxon>
    </lineage>
</organism>
<proteinExistence type="predicted"/>
<dbReference type="EMBL" id="FUYM01000014">
    <property type="protein sequence ID" value="SKC07083.1"/>
    <property type="molecule type" value="Genomic_DNA"/>
</dbReference>
<keyword evidence="1" id="KW-0328">Glycosyltransferase</keyword>
<evidence type="ECO:0000256" key="2">
    <source>
        <dbReference type="ARBA" id="ARBA00022679"/>
    </source>
</evidence>
<protein>
    <submittedName>
        <fullName evidence="3">Polymer biosynthesis protein, WecB/TagA/CpsF family</fullName>
    </submittedName>
</protein>
<sequence length="251" mass="28087">MDYLGLRFDQLDEDAVVDRLRARTADAPFAYLVTPNVDHVVRLSRLSDNAEEWRAYRRAGWSLCDSRILALLASLRGIRLPVVPGSDLTARLLLDVAAPGDRIALIGGREGDPTVLSRLRPDIVFVQHVPPMGLRDDPAARTAAVRFAIGSGARFILLATGSPQQELIAAEALDHPDARGTALCIGASIDFLAGREKRAPRWMQRLALEWLHRLLSDPARLWRRYLVEGPRILLLAWRFRRPPSSERRVDP</sequence>
<keyword evidence="4" id="KW-1185">Reference proteome</keyword>
<evidence type="ECO:0000313" key="3">
    <source>
        <dbReference type="EMBL" id="SKC07083.1"/>
    </source>
</evidence>
<evidence type="ECO:0000313" key="4">
    <source>
        <dbReference type="Proteomes" id="UP000189818"/>
    </source>
</evidence>
<dbReference type="PANTHER" id="PTHR34136:SF1">
    <property type="entry name" value="UDP-N-ACETYL-D-MANNOSAMINURONIC ACID TRANSFERASE"/>
    <property type="match status" value="1"/>
</dbReference>
<dbReference type="PANTHER" id="PTHR34136">
    <property type="match status" value="1"/>
</dbReference>
<gene>
    <name evidence="3" type="ORF">SAMN06295920_11445</name>
</gene>
<keyword evidence="2" id="KW-0808">Transferase</keyword>
<dbReference type="NCBIfam" id="TIGR00696">
    <property type="entry name" value="wecG_tagA_cpsF"/>
    <property type="match status" value="1"/>
</dbReference>
<dbReference type="RefSeq" id="WP_079650544.1">
    <property type="nucleotide sequence ID" value="NZ_FUYM01000014.1"/>
</dbReference>
<dbReference type="Proteomes" id="UP000189818">
    <property type="component" value="Unassembled WGS sequence"/>
</dbReference>
<dbReference type="InterPro" id="IPR004629">
    <property type="entry name" value="WecG_TagA_CpsF"/>
</dbReference>
<reference evidence="4" key="1">
    <citation type="submission" date="2017-02" db="EMBL/GenBank/DDBJ databases">
        <authorList>
            <person name="Varghese N."/>
            <person name="Submissions S."/>
        </authorList>
    </citation>
    <scope>NUCLEOTIDE SEQUENCE [LARGE SCALE GENOMIC DNA]</scope>
    <source>
        <strain evidence="4">UM2</strain>
    </source>
</reference>
<dbReference type="Pfam" id="PF03808">
    <property type="entry name" value="Glyco_tran_WecG"/>
    <property type="match status" value="1"/>
</dbReference>
<dbReference type="STRING" id="439228.SAMN06295920_11445"/>
<dbReference type="CDD" id="cd06533">
    <property type="entry name" value="Glyco_transf_WecG_TagA"/>
    <property type="match status" value="1"/>
</dbReference>
<accession>A0A1T5GF94</accession>